<feature type="transmembrane region" description="Helical" evidence="1">
    <location>
        <begin position="26"/>
        <end position="51"/>
    </location>
</feature>
<keyword evidence="1" id="KW-0812">Transmembrane</keyword>
<keyword evidence="1" id="KW-1133">Transmembrane helix</keyword>
<name>A0A2P2P5Y7_RHIMU</name>
<accession>A0A2P2P5Y7</accession>
<reference evidence="2" key="1">
    <citation type="submission" date="2018-02" db="EMBL/GenBank/DDBJ databases">
        <title>Rhizophora mucronata_Transcriptome.</title>
        <authorList>
            <person name="Meera S.P."/>
            <person name="Sreeshan A."/>
            <person name="Augustine A."/>
        </authorList>
    </citation>
    <scope>NUCLEOTIDE SEQUENCE</scope>
    <source>
        <tissue evidence="2">Leaf</tissue>
    </source>
</reference>
<protein>
    <submittedName>
        <fullName evidence="2">Uncharacterized protein</fullName>
    </submittedName>
</protein>
<proteinExistence type="predicted"/>
<evidence type="ECO:0000256" key="1">
    <source>
        <dbReference type="SAM" id="Phobius"/>
    </source>
</evidence>
<keyword evidence="1" id="KW-0472">Membrane</keyword>
<evidence type="ECO:0000313" key="2">
    <source>
        <dbReference type="EMBL" id="MBX50162.1"/>
    </source>
</evidence>
<dbReference type="EMBL" id="GGEC01069678">
    <property type="protein sequence ID" value="MBX50162.1"/>
    <property type="molecule type" value="Transcribed_RNA"/>
</dbReference>
<organism evidence="2">
    <name type="scientific">Rhizophora mucronata</name>
    <name type="common">Asiatic mangrove</name>
    <dbReference type="NCBI Taxonomy" id="61149"/>
    <lineage>
        <taxon>Eukaryota</taxon>
        <taxon>Viridiplantae</taxon>
        <taxon>Streptophyta</taxon>
        <taxon>Embryophyta</taxon>
        <taxon>Tracheophyta</taxon>
        <taxon>Spermatophyta</taxon>
        <taxon>Magnoliopsida</taxon>
        <taxon>eudicotyledons</taxon>
        <taxon>Gunneridae</taxon>
        <taxon>Pentapetalae</taxon>
        <taxon>rosids</taxon>
        <taxon>fabids</taxon>
        <taxon>Malpighiales</taxon>
        <taxon>Rhizophoraceae</taxon>
        <taxon>Rhizophora</taxon>
    </lineage>
</organism>
<sequence>MSLFIKMQNPTSLPFLNHLMMVTRNFIPFLAILLHLPLLIASCTSVVLVCLH</sequence>
<dbReference type="AlphaFoldDB" id="A0A2P2P5Y7"/>